<keyword evidence="2" id="KW-1277">Toxin-antitoxin system</keyword>
<dbReference type="Pfam" id="PF04221">
    <property type="entry name" value="RelB"/>
    <property type="match status" value="1"/>
</dbReference>
<dbReference type="EMBL" id="MFQE01000039">
    <property type="protein sequence ID" value="OGH71019.1"/>
    <property type="molecule type" value="Genomic_DNA"/>
</dbReference>
<comment type="similarity">
    <text evidence="1">Belongs to the RelB/DinJ antitoxin family.</text>
</comment>
<proteinExistence type="inferred from homology"/>
<evidence type="ECO:0000256" key="2">
    <source>
        <dbReference type="ARBA" id="ARBA00022649"/>
    </source>
</evidence>
<dbReference type="AlphaFoldDB" id="A0A1F6MHA8"/>
<comment type="caution">
    <text evidence="3">The sequence shown here is derived from an EMBL/GenBank/DDBJ whole genome shotgun (WGS) entry which is preliminary data.</text>
</comment>
<sequence>MSTTVQFRVDPKTKQNASKILEDLGMDLSTGVKLFLRQVIRQKGIPFALLTENGYTVEQEEELLRRSQETLLAYATGKRKSRKSFASLRKELLDE</sequence>
<evidence type="ECO:0000256" key="1">
    <source>
        <dbReference type="ARBA" id="ARBA00010562"/>
    </source>
</evidence>
<dbReference type="InterPro" id="IPR013321">
    <property type="entry name" value="Arc_rbn_hlx_hlx"/>
</dbReference>
<dbReference type="PANTHER" id="PTHR38781:SF1">
    <property type="entry name" value="ANTITOXIN DINJ-RELATED"/>
    <property type="match status" value="1"/>
</dbReference>
<organism evidence="3 4">
    <name type="scientific">Candidatus Magasanikbacteria bacterium RIFCSPHIGHO2_02_FULL_51_14</name>
    <dbReference type="NCBI Taxonomy" id="1798683"/>
    <lineage>
        <taxon>Bacteria</taxon>
        <taxon>Candidatus Magasanikiibacteriota</taxon>
    </lineage>
</organism>
<evidence type="ECO:0000313" key="4">
    <source>
        <dbReference type="Proteomes" id="UP000177457"/>
    </source>
</evidence>
<dbReference type="STRING" id="1798683.A3C90_04525"/>
<dbReference type="GO" id="GO:0006351">
    <property type="term" value="P:DNA-templated transcription"/>
    <property type="evidence" value="ECO:0007669"/>
    <property type="project" value="TreeGrafter"/>
</dbReference>
<dbReference type="Gene3D" id="1.10.1220.10">
    <property type="entry name" value="Met repressor-like"/>
    <property type="match status" value="1"/>
</dbReference>
<evidence type="ECO:0008006" key="5">
    <source>
        <dbReference type="Google" id="ProtNLM"/>
    </source>
</evidence>
<dbReference type="GO" id="GO:0006355">
    <property type="term" value="P:regulation of DNA-templated transcription"/>
    <property type="evidence" value="ECO:0007669"/>
    <property type="project" value="InterPro"/>
</dbReference>
<dbReference type="PANTHER" id="PTHR38781">
    <property type="entry name" value="ANTITOXIN DINJ-RELATED"/>
    <property type="match status" value="1"/>
</dbReference>
<dbReference type="NCBIfam" id="TIGR02384">
    <property type="entry name" value="RelB_DinJ"/>
    <property type="match status" value="1"/>
</dbReference>
<gene>
    <name evidence="3" type="ORF">A3C90_04525</name>
</gene>
<protein>
    <recommendedName>
        <fullName evidence="5">Damage-inducible protein J</fullName>
    </recommendedName>
</protein>
<evidence type="ECO:0000313" key="3">
    <source>
        <dbReference type="EMBL" id="OGH71019.1"/>
    </source>
</evidence>
<name>A0A1F6MHA8_9BACT</name>
<reference evidence="3 4" key="1">
    <citation type="journal article" date="2016" name="Nat. Commun.">
        <title>Thousands of microbial genomes shed light on interconnected biogeochemical processes in an aquifer system.</title>
        <authorList>
            <person name="Anantharaman K."/>
            <person name="Brown C.T."/>
            <person name="Hug L.A."/>
            <person name="Sharon I."/>
            <person name="Castelle C.J."/>
            <person name="Probst A.J."/>
            <person name="Thomas B.C."/>
            <person name="Singh A."/>
            <person name="Wilkins M.J."/>
            <person name="Karaoz U."/>
            <person name="Brodie E.L."/>
            <person name="Williams K.H."/>
            <person name="Hubbard S.S."/>
            <person name="Banfield J.F."/>
        </authorList>
    </citation>
    <scope>NUCLEOTIDE SEQUENCE [LARGE SCALE GENOMIC DNA]</scope>
</reference>
<accession>A0A1F6MHA8</accession>
<dbReference type="InterPro" id="IPR007337">
    <property type="entry name" value="RelB/DinJ"/>
</dbReference>
<dbReference type="Proteomes" id="UP000177457">
    <property type="component" value="Unassembled WGS sequence"/>
</dbReference>